<protein>
    <submittedName>
        <fullName evidence="1">Uncharacterized protein</fullName>
    </submittedName>
</protein>
<sequence length="134" mass="15018">MELCRCVHAELVLKEREVNVLIHHVPSDQLSLVPCHDGDLPMHRGLGQLARGQRPHPPEVKPRVVPEYAMAADFDRVVHRESHERISSRVVLAALGVLNGVPLHLVLKHSYAEPLSEPLLIRLVFQDVRVYGAA</sequence>
<reference evidence="2" key="1">
    <citation type="journal article" date="2023" name="Front. Plant Sci.">
        <title>Chromosomal-level genome assembly of Melastoma candidum provides insights into trichome evolution.</title>
        <authorList>
            <person name="Zhong Y."/>
            <person name="Wu W."/>
            <person name="Sun C."/>
            <person name="Zou P."/>
            <person name="Liu Y."/>
            <person name="Dai S."/>
            <person name="Zhou R."/>
        </authorList>
    </citation>
    <scope>NUCLEOTIDE SEQUENCE [LARGE SCALE GENOMIC DNA]</scope>
</reference>
<evidence type="ECO:0000313" key="1">
    <source>
        <dbReference type="EMBL" id="KAI4342316.1"/>
    </source>
</evidence>
<dbReference type="EMBL" id="CM042886">
    <property type="protein sequence ID" value="KAI4342316.1"/>
    <property type="molecule type" value="Genomic_DNA"/>
</dbReference>
<dbReference type="Proteomes" id="UP001057402">
    <property type="component" value="Chromosome 7"/>
</dbReference>
<organism evidence="1 2">
    <name type="scientific">Melastoma candidum</name>
    <dbReference type="NCBI Taxonomy" id="119954"/>
    <lineage>
        <taxon>Eukaryota</taxon>
        <taxon>Viridiplantae</taxon>
        <taxon>Streptophyta</taxon>
        <taxon>Embryophyta</taxon>
        <taxon>Tracheophyta</taxon>
        <taxon>Spermatophyta</taxon>
        <taxon>Magnoliopsida</taxon>
        <taxon>eudicotyledons</taxon>
        <taxon>Gunneridae</taxon>
        <taxon>Pentapetalae</taxon>
        <taxon>rosids</taxon>
        <taxon>malvids</taxon>
        <taxon>Myrtales</taxon>
        <taxon>Melastomataceae</taxon>
        <taxon>Melastomatoideae</taxon>
        <taxon>Melastomateae</taxon>
        <taxon>Melastoma</taxon>
    </lineage>
</organism>
<accession>A0ACB9P519</accession>
<proteinExistence type="predicted"/>
<name>A0ACB9P519_9MYRT</name>
<comment type="caution">
    <text evidence="1">The sequence shown here is derived from an EMBL/GenBank/DDBJ whole genome shotgun (WGS) entry which is preliminary data.</text>
</comment>
<keyword evidence="2" id="KW-1185">Reference proteome</keyword>
<gene>
    <name evidence="1" type="ORF">MLD38_026956</name>
</gene>
<evidence type="ECO:0000313" key="2">
    <source>
        <dbReference type="Proteomes" id="UP001057402"/>
    </source>
</evidence>